<protein>
    <submittedName>
        <fullName evidence="1">Uncharacterized protein</fullName>
    </submittedName>
</protein>
<evidence type="ECO:0000313" key="2">
    <source>
        <dbReference type="Proteomes" id="UP001501020"/>
    </source>
</evidence>
<sequence length="255" mass="27760">MPVELDLPDPEDVWAEACALAMLSVSTPGWGATVRDDGVRTDDVGNGWHGMSWVSGGRALLYGYDVDYSETRFHVPPIDLLAGGPGWLPWEWLAEMMRQEFIVQYVYWWDGTAWARTDYPDGLNDGGGGALGRDDQVELSFLETAPAESAFEDLIRAARARAVDRDAVGALLRHLDPESFDITATAPGDAEAVLAVAERAGLTPGSVRPELPAGRGEPAGRRANLIDDLAGQWDLYEKSFMDDGVPSHLCWSKPS</sequence>
<dbReference type="EMBL" id="BAAAMR010000008">
    <property type="protein sequence ID" value="GAA2125917.1"/>
    <property type="molecule type" value="Genomic_DNA"/>
</dbReference>
<proteinExistence type="predicted"/>
<organism evidence="1 2">
    <name type="scientific">Actinomadura napierensis</name>
    <dbReference type="NCBI Taxonomy" id="267854"/>
    <lineage>
        <taxon>Bacteria</taxon>
        <taxon>Bacillati</taxon>
        <taxon>Actinomycetota</taxon>
        <taxon>Actinomycetes</taxon>
        <taxon>Streptosporangiales</taxon>
        <taxon>Thermomonosporaceae</taxon>
        <taxon>Actinomadura</taxon>
    </lineage>
</organism>
<comment type="caution">
    <text evidence="1">The sequence shown here is derived from an EMBL/GenBank/DDBJ whole genome shotgun (WGS) entry which is preliminary data.</text>
</comment>
<keyword evidence="2" id="KW-1185">Reference proteome</keyword>
<dbReference type="RefSeq" id="WP_344262840.1">
    <property type="nucleotide sequence ID" value="NZ_BAAAMR010000008.1"/>
</dbReference>
<accession>A0ABN2YDT1</accession>
<name>A0ABN2YDT1_9ACTN</name>
<dbReference type="Proteomes" id="UP001501020">
    <property type="component" value="Unassembled WGS sequence"/>
</dbReference>
<gene>
    <name evidence="1" type="ORF">GCM10009727_14650</name>
</gene>
<evidence type="ECO:0000313" key="1">
    <source>
        <dbReference type="EMBL" id="GAA2125917.1"/>
    </source>
</evidence>
<reference evidence="1 2" key="1">
    <citation type="journal article" date="2019" name="Int. J. Syst. Evol. Microbiol.">
        <title>The Global Catalogue of Microorganisms (GCM) 10K type strain sequencing project: providing services to taxonomists for standard genome sequencing and annotation.</title>
        <authorList>
            <consortium name="The Broad Institute Genomics Platform"/>
            <consortium name="The Broad Institute Genome Sequencing Center for Infectious Disease"/>
            <person name="Wu L."/>
            <person name="Ma J."/>
        </authorList>
    </citation>
    <scope>NUCLEOTIDE SEQUENCE [LARGE SCALE GENOMIC DNA]</scope>
    <source>
        <strain evidence="1 2">JCM 13850</strain>
    </source>
</reference>